<dbReference type="RefSeq" id="WP_225675423.1">
    <property type="nucleotide sequence ID" value="NZ_JAEDAH010000078.1"/>
</dbReference>
<reference evidence="3 4" key="1">
    <citation type="submission" date="2020-12" db="EMBL/GenBank/DDBJ databases">
        <title>Novel Thalassolituus-related marine hydrocarbonoclastic bacteria mediated algae-derived hydrocarbons mineralization in twilight zone of the northern South China Sea.</title>
        <authorList>
            <person name="Dong C."/>
        </authorList>
    </citation>
    <scope>NUCLEOTIDE SEQUENCE [LARGE SCALE GENOMIC DNA]</scope>
    <source>
        <strain evidence="3 4">IMCC1826</strain>
    </source>
</reference>
<dbReference type="PANTHER" id="PTHR30469:SF20">
    <property type="entry name" value="EFFLUX RND TRANSPORTER PERIPLASMIC ADAPTOR SUBUNIT"/>
    <property type="match status" value="1"/>
</dbReference>
<evidence type="ECO:0000313" key="3">
    <source>
        <dbReference type="EMBL" id="MCA6064442.1"/>
    </source>
</evidence>
<feature type="domain" description="Multidrug resistance protein MdtA-like barrel-sandwich hybrid" evidence="2">
    <location>
        <begin position="72"/>
        <end position="188"/>
    </location>
</feature>
<accession>A0ABS7ZTE9</accession>
<dbReference type="PANTHER" id="PTHR30469">
    <property type="entry name" value="MULTIDRUG RESISTANCE PROTEIN MDTA"/>
    <property type="match status" value="1"/>
</dbReference>
<dbReference type="Pfam" id="PF25917">
    <property type="entry name" value="BSH_RND"/>
    <property type="match status" value="1"/>
</dbReference>
<dbReference type="EMBL" id="JAEDAH010000078">
    <property type="protein sequence ID" value="MCA6064442.1"/>
    <property type="molecule type" value="Genomic_DNA"/>
</dbReference>
<name>A0ABS7ZTE9_9GAMM</name>
<dbReference type="InterPro" id="IPR058625">
    <property type="entry name" value="MdtA-like_BSH"/>
</dbReference>
<comment type="caution">
    <text evidence="3">The sequence shown here is derived from an EMBL/GenBank/DDBJ whole genome shotgun (WGS) entry which is preliminary data.</text>
</comment>
<dbReference type="NCBIfam" id="TIGR01730">
    <property type="entry name" value="RND_mfp"/>
    <property type="match status" value="1"/>
</dbReference>
<dbReference type="Proteomes" id="UP000714380">
    <property type="component" value="Unassembled WGS sequence"/>
</dbReference>
<evidence type="ECO:0000313" key="4">
    <source>
        <dbReference type="Proteomes" id="UP000714380"/>
    </source>
</evidence>
<comment type="similarity">
    <text evidence="1">Belongs to the membrane fusion protein (MFP) (TC 8.A.1) family.</text>
</comment>
<dbReference type="InterPro" id="IPR006143">
    <property type="entry name" value="RND_pump_MFP"/>
</dbReference>
<protein>
    <submittedName>
        <fullName evidence="3">Efflux RND transporter periplasmic adaptor subunit</fullName>
    </submittedName>
</protein>
<dbReference type="Gene3D" id="2.40.30.170">
    <property type="match status" value="1"/>
</dbReference>
<keyword evidence="4" id="KW-1185">Reference proteome</keyword>
<dbReference type="Gene3D" id="1.10.287.470">
    <property type="entry name" value="Helix hairpin bin"/>
    <property type="match status" value="1"/>
</dbReference>
<proteinExistence type="inferred from homology"/>
<gene>
    <name evidence="3" type="ORF">I9W95_12570</name>
</gene>
<evidence type="ECO:0000259" key="2">
    <source>
        <dbReference type="Pfam" id="PF25917"/>
    </source>
</evidence>
<organism evidence="3 4">
    <name type="scientific">Thalassolituus marinus</name>
    <dbReference type="NCBI Taxonomy" id="671053"/>
    <lineage>
        <taxon>Bacteria</taxon>
        <taxon>Pseudomonadati</taxon>
        <taxon>Pseudomonadota</taxon>
        <taxon>Gammaproteobacteria</taxon>
        <taxon>Oceanospirillales</taxon>
        <taxon>Oceanospirillaceae</taxon>
        <taxon>Thalassolituus</taxon>
    </lineage>
</organism>
<sequence length="369" mass="40117">MATSIFTGRIQLTALTVLLVSFIQGCSQEAPDVSDAEARPARLFTIAPPSDAQVRRFPAQVQAADRAPLAFRISGELMAVPVKEGQVVKQGQLLARLDPSDYQLRLDDRKARYELADSQFQRIDDLFSQGQVSKAQYDQSKAELDISRAAFNSARTDLSYTNLKAPFSGVVAEVFVDNHQPVAAGNTVLVMQAQDQLEIRLQLPENVMANIARNDKVDYQPLVEFEALPGKQFPTRYKEHTAQADSATGSFTVTLTMPRPSTLNVLPGMSASVFVDMNQILSQQAPVIYIPVSAALQNSEQPAGTGEAQVWIVSADMTLAPRTIQVGQISAQGLQVLSGLQPGEAILAAGVHQASEGMRVRPWVKERGL</sequence>
<dbReference type="Gene3D" id="2.40.420.20">
    <property type="match status" value="1"/>
</dbReference>
<dbReference type="SUPFAM" id="SSF111369">
    <property type="entry name" value="HlyD-like secretion proteins"/>
    <property type="match status" value="1"/>
</dbReference>
<dbReference type="Gene3D" id="2.40.50.100">
    <property type="match status" value="1"/>
</dbReference>
<evidence type="ECO:0000256" key="1">
    <source>
        <dbReference type="ARBA" id="ARBA00009477"/>
    </source>
</evidence>